<feature type="compositionally biased region" description="Basic residues" evidence="8">
    <location>
        <begin position="302"/>
        <end position="311"/>
    </location>
</feature>
<feature type="domain" description="C2H2-type" evidence="9">
    <location>
        <begin position="632"/>
        <end position="659"/>
    </location>
</feature>
<evidence type="ECO:0000256" key="3">
    <source>
        <dbReference type="ARBA" id="ARBA00022737"/>
    </source>
</evidence>
<feature type="domain" description="C2H2-type" evidence="9">
    <location>
        <begin position="694"/>
        <end position="722"/>
    </location>
</feature>
<feature type="region of interest" description="Disordered" evidence="8">
    <location>
        <begin position="367"/>
        <end position="422"/>
    </location>
</feature>
<dbReference type="InterPro" id="IPR036236">
    <property type="entry name" value="Znf_C2H2_sf"/>
</dbReference>
<dbReference type="PANTHER" id="PTHR24394">
    <property type="entry name" value="ZINC FINGER PROTEIN"/>
    <property type="match status" value="1"/>
</dbReference>
<organism evidence="10 11">
    <name type="scientific">Orchesella dallaii</name>
    <dbReference type="NCBI Taxonomy" id="48710"/>
    <lineage>
        <taxon>Eukaryota</taxon>
        <taxon>Metazoa</taxon>
        <taxon>Ecdysozoa</taxon>
        <taxon>Arthropoda</taxon>
        <taxon>Hexapoda</taxon>
        <taxon>Collembola</taxon>
        <taxon>Entomobryomorpha</taxon>
        <taxon>Entomobryoidea</taxon>
        <taxon>Orchesellidae</taxon>
        <taxon>Orchesellinae</taxon>
        <taxon>Orchesella</taxon>
    </lineage>
</organism>
<feature type="region of interest" description="Disordered" evidence="8">
    <location>
        <begin position="293"/>
        <end position="353"/>
    </location>
</feature>
<dbReference type="EMBL" id="CAXLJM020000022">
    <property type="protein sequence ID" value="CAL8087933.1"/>
    <property type="molecule type" value="Genomic_DNA"/>
</dbReference>
<feature type="compositionally biased region" description="Acidic residues" evidence="8">
    <location>
        <begin position="369"/>
        <end position="405"/>
    </location>
</feature>
<evidence type="ECO:0000256" key="7">
    <source>
        <dbReference type="PROSITE-ProRule" id="PRU00042"/>
    </source>
</evidence>
<comment type="caution">
    <text evidence="10">The sequence shown here is derived from an EMBL/GenBank/DDBJ whole genome shotgun (WGS) entry which is preliminary data.</text>
</comment>
<evidence type="ECO:0000256" key="6">
    <source>
        <dbReference type="ARBA" id="ARBA00023242"/>
    </source>
</evidence>
<evidence type="ECO:0000256" key="4">
    <source>
        <dbReference type="ARBA" id="ARBA00022771"/>
    </source>
</evidence>
<sequence length="1090" mass="125001">MAFWEPPRNLCIVCNSFIPEKKIEKPLEYRVTRKQKEKLEEKRLGLEVIPHLRPFFVIKEIFKLPKENVCDLLTNLGNPSEWFEMCEPCSNSIDEGIEVLRKLKRLEERIAKIKEELCGKVQTSRLQETDDEVETPGFEDVKTAYRRNIRKSFPLPTICSELPVPTEQGALEVKVEDFHSETELDEPVHESYFEPESLQEMGDANTLEESTMSHRWETFIMVEMDAGMTSSDKVTKIENQEVPLMLTPEEESIKRTDATAMNPHTPRIVAVRSLHKSLPKKKPMVKLAKRLKLSETFQKPKAPPKRKRKPRLWYYKPQTERKNMPNLSDKVSESHINECESDPKVSDYMDLPGRTLRKRKPTKRKFIFDEDEDENDDELDEDYTIEEDEHDNYEQEDSDEEDGKEDFDNSQHENSVKKINLDRCNNSVRKAKDLLRHGPPSVAKSNNANNYVSRWERILNIGNELLDMSLIAYPPETEEERLKIPKKLHKRAAGSVRNENGATNIATDYKCPSCGKYFTHKYFAISHIHRFHLGIIKHWTCNQCSKKFSDARRISEHLRLHDAGKLFCCPVCKSFQAWSQEKLDYHIACHQKDVLNPICDPCGETFANFKTYMRHMCVKHGITDNIGSKQRIVCEICSKTFPYKRSFKFHQVKHHGHADEEGIFPICSQCGQIHMSANLLECHIQRDHIKATNFFCDQCGAGFAVESQLKNHIDHVHTEATPITCHVCNFVVRNKKGFTRHMSKIHPEAINMSADELEAHKKKLNEEKPHKCTLCDKSFAFNIFLYHHYRNEHPEVTDKFRCEVCGKGYSRACSVKRHYESVHEKKTVQCQYCNKEVPVGNMYQHHQTMSCLAKRKAEADAKNSSTSTSEQPTTSSISTTTTTSPTPATTLFPTLEPHCSRTQQQQFENLSHNHITSTDSLYTSLVEFPISSRYQPQITQSFAAKLDTNTEAESRNSSLASEQTGTSSNISDPLTQVETKFLIDPEISCSQTQQQQLENLNQSTTLSHLPLLLTISVVLCVLNQHTTAFPAAEVISRDSPGSTNVPISTSTFYVESNHASGRKQITYVDQEGVVLGQTYWNGCGYKGMCG</sequence>
<evidence type="ECO:0000259" key="9">
    <source>
        <dbReference type="PROSITE" id="PS50157"/>
    </source>
</evidence>
<keyword evidence="5" id="KW-0862">Zinc</keyword>
<feature type="domain" description="C2H2-type" evidence="9">
    <location>
        <begin position="539"/>
        <end position="566"/>
    </location>
</feature>
<name>A0ABP1Q3G7_9HEXA</name>
<feature type="region of interest" description="Disordered" evidence="8">
    <location>
        <begin position="861"/>
        <end position="886"/>
    </location>
</feature>
<dbReference type="InterPro" id="IPR013087">
    <property type="entry name" value="Znf_C2H2_type"/>
</dbReference>
<reference evidence="10 11" key="1">
    <citation type="submission" date="2024-08" db="EMBL/GenBank/DDBJ databases">
        <authorList>
            <person name="Cucini C."/>
            <person name="Frati F."/>
        </authorList>
    </citation>
    <scope>NUCLEOTIDE SEQUENCE [LARGE SCALE GENOMIC DNA]</scope>
</reference>
<accession>A0ABP1Q3G7</accession>
<evidence type="ECO:0000313" key="10">
    <source>
        <dbReference type="EMBL" id="CAL8087933.1"/>
    </source>
</evidence>
<evidence type="ECO:0000313" key="11">
    <source>
        <dbReference type="Proteomes" id="UP001642540"/>
    </source>
</evidence>
<gene>
    <name evidence="10" type="ORF">ODALV1_LOCUS6898</name>
</gene>
<feature type="domain" description="C2H2-type" evidence="9">
    <location>
        <begin position="770"/>
        <end position="793"/>
    </location>
</feature>
<dbReference type="PROSITE" id="PS50157">
    <property type="entry name" value="ZINC_FINGER_C2H2_2"/>
    <property type="match status" value="6"/>
</dbReference>
<evidence type="ECO:0000256" key="2">
    <source>
        <dbReference type="ARBA" id="ARBA00022723"/>
    </source>
</evidence>
<dbReference type="SMART" id="SM00355">
    <property type="entry name" value="ZnF_C2H2"/>
    <property type="match status" value="10"/>
</dbReference>
<proteinExistence type="predicted"/>
<evidence type="ECO:0000256" key="1">
    <source>
        <dbReference type="ARBA" id="ARBA00004123"/>
    </source>
</evidence>
<dbReference type="Gene3D" id="3.30.160.60">
    <property type="entry name" value="Classic Zinc Finger"/>
    <property type="match status" value="5"/>
</dbReference>
<feature type="compositionally biased region" description="Low complexity" evidence="8">
    <location>
        <begin position="864"/>
        <end position="886"/>
    </location>
</feature>
<comment type="subcellular location">
    <subcellularLocation>
        <location evidence="1">Nucleus</location>
    </subcellularLocation>
</comment>
<keyword evidence="4 7" id="KW-0863">Zinc-finger</keyword>
<keyword evidence="2" id="KW-0479">Metal-binding</keyword>
<keyword evidence="6" id="KW-0539">Nucleus</keyword>
<feature type="compositionally biased region" description="Basic and acidic residues" evidence="8">
    <location>
        <begin position="406"/>
        <end position="421"/>
    </location>
</feature>
<feature type="domain" description="C2H2-type" evidence="9">
    <location>
        <begin position="509"/>
        <end position="534"/>
    </location>
</feature>
<dbReference type="SUPFAM" id="SSF57667">
    <property type="entry name" value="beta-beta-alpha zinc fingers"/>
    <property type="match status" value="5"/>
</dbReference>
<feature type="region of interest" description="Disordered" evidence="8">
    <location>
        <begin position="949"/>
        <end position="971"/>
    </location>
</feature>
<keyword evidence="11" id="KW-1185">Reference proteome</keyword>
<dbReference type="Proteomes" id="UP001642540">
    <property type="component" value="Unassembled WGS sequence"/>
</dbReference>
<dbReference type="PANTHER" id="PTHR24394:SF29">
    <property type="entry name" value="MYONEURIN"/>
    <property type="match status" value="1"/>
</dbReference>
<protein>
    <recommendedName>
        <fullName evidence="9">C2H2-type domain-containing protein</fullName>
    </recommendedName>
</protein>
<feature type="compositionally biased region" description="Basic and acidic residues" evidence="8">
    <location>
        <begin position="330"/>
        <end position="347"/>
    </location>
</feature>
<dbReference type="PROSITE" id="PS00028">
    <property type="entry name" value="ZINC_FINGER_C2H2_1"/>
    <property type="match status" value="7"/>
</dbReference>
<evidence type="ECO:0000256" key="8">
    <source>
        <dbReference type="SAM" id="MobiDB-lite"/>
    </source>
</evidence>
<feature type="domain" description="C2H2-type" evidence="9">
    <location>
        <begin position="800"/>
        <end position="828"/>
    </location>
</feature>
<evidence type="ECO:0000256" key="5">
    <source>
        <dbReference type="ARBA" id="ARBA00022833"/>
    </source>
</evidence>
<keyword evidence="3" id="KW-0677">Repeat</keyword>